<evidence type="ECO:0000256" key="2">
    <source>
        <dbReference type="SAM" id="Phobius"/>
    </source>
</evidence>
<keyword evidence="2" id="KW-0812">Transmembrane</keyword>
<reference evidence="3" key="1">
    <citation type="submission" date="2022-08" db="EMBL/GenBank/DDBJ databases">
        <title>Draft genome sequence of Microbacterium arabinogalactanolyticum JCM 9171.</title>
        <authorList>
            <person name="Fujita K."/>
            <person name="Ishiwata A."/>
            <person name="Fushinobu S."/>
        </authorList>
    </citation>
    <scope>NUCLEOTIDE SEQUENCE</scope>
    <source>
        <strain evidence="3">JCM 9171</strain>
    </source>
</reference>
<dbReference type="EMBL" id="BRZC01000003">
    <property type="protein sequence ID" value="GLC83998.1"/>
    <property type="molecule type" value="Genomic_DNA"/>
</dbReference>
<keyword evidence="2" id="KW-0472">Membrane</keyword>
<feature type="transmembrane region" description="Helical" evidence="2">
    <location>
        <begin position="65"/>
        <end position="87"/>
    </location>
</feature>
<feature type="transmembrane region" description="Helical" evidence="2">
    <location>
        <begin position="99"/>
        <end position="117"/>
    </location>
</feature>
<comment type="caution">
    <text evidence="3">The sequence shown here is derived from an EMBL/GenBank/DDBJ whole genome shotgun (WGS) entry which is preliminary data.</text>
</comment>
<name>A0ABQ5NEW5_9MICO</name>
<organism evidence="3 4">
    <name type="scientific">Microbacterium arabinogalactanolyticum</name>
    <dbReference type="NCBI Taxonomy" id="69365"/>
    <lineage>
        <taxon>Bacteria</taxon>
        <taxon>Bacillati</taxon>
        <taxon>Actinomycetota</taxon>
        <taxon>Actinomycetes</taxon>
        <taxon>Micrococcales</taxon>
        <taxon>Microbacteriaceae</taxon>
        <taxon>Microbacterium</taxon>
    </lineage>
</organism>
<feature type="transmembrane region" description="Helical" evidence="2">
    <location>
        <begin position="137"/>
        <end position="156"/>
    </location>
</feature>
<feature type="transmembrane region" description="Helical" evidence="2">
    <location>
        <begin position="223"/>
        <end position="240"/>
    </location>
</feature>
<dbReference type="Proteomes" id="UP001165068">
    <property type="component" value="Unassembled WGS sequence"/>
</dbReference>
<evidence type="ECO:0000256" key="1">
    <source>
        <dbReference type="SAM" id="MobiDB-lite"/>
    </source>
</evidence>
<evidence type="ECO:0008006" key="5">
    <source>
        <dbReference type="Google" id="ProtNLM"/>
    </source>
</evidence>
<evidence type="ECO:0000313" key="3">
    <source>
        <dbReference type="EMBL" id="GLC83998.1"/>
    </source>
</evidence>
<feature type="transmembrane region" description="Helical" evidence="2">
    <location>
        <begin position="337"/>
        <end position="357"/>
    </location>
</feature>
<feature type="transmembrane region" description="Helical" evidence="2">
    <location>
        <begin position="200"/>
        <end position="217"/>
    </location>
</feature>
<feature type="transmembrane region" description="Helical" evidence="2">
    <location>
        <begin position="252"/>
        <end position="274"/>
    </location>
</feature>
<sequence length="528" mass="55678">MSTVIVGQVASTARSELLFRDGDSLIVALVARSILEHDRLDWMFSGVLFLPETAVYTVLRTLLPALSVMGVLAVNAVVNLLTLYGAIRLAAGRRRPGRAPVAWSLVALGAFGMLALTETSSSRDALEPASLLLTTTYYSATVIGAVLAVGLVRRWFDARSSSTSSPSSPSSPLLSVFAPAQSRHSSGARTTSRGEDARRAPGPAALIALSGVVVVSTVTNPLFLAWATAPLLVLLLIALHPRLRGAPALRPLLVVAVGSVVGMLIRIPLSAWIADPGTGYAHPTELLRSAEYYGSLAGDRLITPAGIGAAALSLALLLICLLRTFRPGSRGDGSRAGGMLLAAYGWFTPLAMVVGAILLGTHAARYLEPIAFAPVLGLVAHPRTIRLPSAWKVTAAIGAMLLAAGAVASVPRIHAAATAPDPDVTCVVDWVNASGRTGGGQFWTVRLPKLLLKDPAQLVQVDHTLRGYNWLANRTDFAAGELTFLVEDAQTVRWQIAGDPQRDAVIGCGRYRILDYASQPLRIGPQRS</sequence>
<feature type="region of interest" description="Disordered" evidence="1">
    <location>
        <begin position="179"/>
        <end position="198"/>
    </location>
</feature>
<evidence type="ECO:0000313" key="4">
    <source>
        <dbReference type="Proteomes" id="UP001165068"/>
    </source>
</evidence>
<keyword evidence="2" id="KW-1133">Transmembrane helix</keyword>
<feature type="compositionally biased region" description="Polar residues" evidence="1">
    <location>
        <begin position="182"/>
        <end position="191"/>
    </location>
</feature>
<proteinExistence type="predicted"/>
<gene>
    <name evidence="3" type="ORF">MIAR_05860</name>
</gene>
<protein>
    <recommendedName>
        <fullName evidence="5">Glycosyltransferase RgtA/B/C/D-like domain-containing protein</fullName>
    </recommendedName>
</protein>
<keyword evidence="4" id="KW-1185">Reference proteome</keyword>
<feature type="transmembrane region" description="Helical" evidence="2">
    <location>
        <begin position="301"/>
        <end position="325"/>
    </location>
</feature>
<accession>A0ABQ5NEW5</accession>